<evidence type="ECO:0000313" key="1">
    <source>
        <dbReference type="EMBL" id="GIY71494.1"/>
    </source>
</evidence>
<organism evidence="1 2">
    <name type="scientific">Caerostris darwini</name>
    <dbReference type="NCBI Taxonomy" id="1538125"/>
    <lineage>
        <taxon>Eukaryota</taxon>
        <taxon>Metazoa</taxon>
        <taxon>Ecdysozoa</taxon>
        <taxon>Arthropoda</taxon>
        <taxon>Chelicerata</taxon>
        <taxon>Arachnida</taxon>
        <taxon>Araneae</taxon>
        <taxon>Araneomorphae</taxon>
        <taxon>Entelegynae</taxon>
        <taxon>Araneoidea</taxon>
        <taxon>Araneidae</taxon>
        <taxon>Caerostris</taxon>
    </lineage>
</organism>
<protein>
    <submittedName>
        <fullName evidence="1">Uncharacterized protein</fullName>
    </submittedName>
</protein>
<accession>A0AAV4VPF7</accession>
<gene>
    <name evidence="1" type="ORF">CDAR_86841</name>
</gene>
<keyword evidence="2" id="KW-1185">Reference proteome</keyword>
<dbReference type="AlphaFoldDB" id="A0AAV4VPF7"/>
<dbReference type="Proteomes" id="UP001054837">
    <property type="component" value="Unassembled WGS sequence"/>
</dbReference>
<proteinExistence type="predicted"/>
<reference evidence="1 2" key="1">
    <citation type="submission" date="2021-06" db="EMBL/GenBank/DDBJ databases">
        <title>Caerostris darwini draft genome.</title>
        <authorList>
            <person name="Kono N."/>
            <person name="Arakawa K."/>
        </authorList>
    </citation>
    <scope>NUCLEOTIDE SEQUENCE [LARGE SCALE GENOMIC DNA]</scope>
</reference>
<comment type="caution">
    <text evidence="1">The sequence shown here is derived from an EMBL/GenBank/DDBJ whole genome shotgun (WGS) entry which is preliminary data.</text>
</comment>
<sequence length="102" mass="11516">MERLVTEKHPRFWRDPRIIGFYETGVEQRQIIPDRCGVSSLDRSANWKVLGQPGPAVSRATGAPPAGDTSGRHIGTCCTGRGQWPLFQHPFCLKDRKIQHHI</sequence>
<evidence type="ECO:0000313" key="2">
    <source>
        <dbReference type="Proteomes" id="UP001054837"/>
    </source>
</evidence>
<dbReference type="EMBL" id="BPLQ01013351">
    <property type="protein sequence ID" value="GIY71494.1"/>
    <property type="molecule type" value="Genomic_DNA"/>
</dbReference>
<name>A0AAV4VPF7_9ARAC</name>